<comment type="caution">
    <text evidence="4">The sequence shown here is derived from an EMBL/GenBank/DDBJ whole genome shotgun (WGS) entry which is preliminary data.</text>
</comment>
<evidence type="ECO:0000313" key="4">
    <source>
        <dbReference type="EMBL" id="OAT31281.1"/>
    </source>
</evidence>
<keyword evidence="5" id="KW-1185">Reference proteome</keyword>
<evidence type="ECO:0000313" key="5">
    <source>
        <dbReference type="Proteomes" id="UP000078410"/>
    </source>
</evidence>
<dbReference type="Pfam" id="PF17994">
    <property type="entry name" value="Glft2_N"/>
    <property type="match status" value="1"/>
</dbReference>
<dbReference type="EMBL" id="LXER01000020">
    <property type="protein sequence ID" value="OAT31281.1"/>
    <property type="molecule type" value="Genomic_DNA"/>
</dbReference>
<reference evidence="4 5" key="1">
    <citation type="submission" date="2016-04" db="EMBL/GenBank/DDBJ databases">
        <title>ATOL: Assembling a taxonomically balanced genome-scale reconstruction of the evolutionary history of the Enterobacteriaceae.</title>
        <authorList>
            <person name="Plunkett G.III."/>
            <person name="Neeno-Eckwall E.C."/>
            <person name="Glasner J.D."/>
            <person name="Perna N.T."/>
        </authorList>
    </citation>
    <scope>NUCLEOTIDE SEQUENCE [LARGE SCALE GENOMIC DNA]</scope>
    <source>
        <strain evidence="4 5">ATCC 51605</strain>
    </source>
</reference>
<feature type="domain" description="Galactofuranosyltransferase GlfT2 N-terminal" evidence="3">
    <location>
        <begin position="21"/>
        <end position="121"/>
    </location>
</feature>
<keyword evidence="1" id="KW-1133">Transmembrane helix</keyword>
<feature type="transmembrane region" description="Helical" evidence="1">
    <location>
        <begin position="483"/>
        <end position="500"/>
    </location>
</feature>
<protein>
    <recommendedName>
        <fullName evidence="6">Glycosyltransferase</fullName>
    </recommendedName>
</protein>
<dbReference type="RefSeq" id="WP_064560042.1">
    <property type="nucleotide sequence ID" value="NZ_LXER01000020.1"/>
</dbReference>
<keyword evidence="1" id="KW-0812">Transmembrane</keyword>
<keyword evidence="1" id="KW-0472">Membrane</keyword>
<dbReference type="SUPFAM" id="SSF53448">
    <property type="entry name" value="Nucleotide-diphospho-sugar transferases"/>
    <property type="match status" value="1"/>
</dbReference>
<dbReference type="Gene3D" id="3.90.550.60">
    <property type="match status" value="1"/>
</dbReference>
<dbReference type="Proteomes" id="UP000078410">
    <property type="component" value="Unassembled WGS sequence"/>
</dbReference>
<feature type="transmembrane region" description="Helical" evidence="1">
    <location>
        <begin position="540"/>
        <end position="559"/>
    </location>
</feature>
<dbReference type="OrthoDB" id="5148555at2"/>
<dbReference type="AlphaFoldDB" id="A0A1B7INP0"/>
<gene>
    <name evidence="4" type="ORF">M975_2612</name>
</gene>
<evidence type="ECO:0008006" key="6">
    <source>
        <dbReference type="Google" id="ProtNLM"/>
    </source>
</evidence>
<dbReference type="InterPro" id="IPR029044">
    <property type="entry name" value="Nucleotide-diphossugar_trans"/>
</dbReference>
<dbReference type="Pfam" id="PF00535">
    <property type="entry name" value="Glycos_transf_2"/>
    <property type="match status" value="1"/>
</dbReference>
<evidence type="ECO:0000256" key="1">
    <source>
        <dbReference type="SAM" id="Phobius"/>
    </source>
</evidence>
<organism evidence="4 5">
    <name type="scientific">Buttiauxella brennerae ATCC 51605</name>
    <dbReference type="NCBI Taxonomy" id="1354251"/>
    <lineage>
        <taxon>Bacteria</taxon>
        <taxon>Pseudomonadati</taxon>
        <taxon>Pseudomonadota</taxon>
        <taxon>Gammaproteobacteria</taxon>
        <taxon>Enterobacterales</taxon>
        <taxon>Enterobacteriaceae</taxon>
        <taxon>Buttiauxella</taxon>
    </lineage>
</organism>
<accession>A0A1B7INP0</accession>
<dbReference type="InterPro" id="IPR040492">
    <property type="entry name" value="GlfT2_N"/>
</dbReference>
<evidence type="ECO:0000259" key="2">
    <source>
        <dbReference type="Pfam" id="PF00535"/>
    </source>
</evidence>
<dbReference type="PATRIC" id="fig|1354251.4.peg.2693"/>
<dbReference type="InterPro" id="IPR001173">
    <property type="entry name" value="Glyco_trans_2-like"/>
</dbReference>
<name>A0A1B7INP0_9ENTR</name>
<sequence>MKMNILTLQHSVYPDTALKTVDSLYFHADKTACWHESQKVWCIPESESISFDSFFNAFSVYKWRKHTRLDNLSFQLTVEGQGIATLYLTQHSDTCMIAQREIGSGSYTLDIDMAELHDGRLHFHWHSLGESNISRFSFITQHQEAEESRLAIVIPTFNRQQEIQTAVERLHNQLLSAPEFKQRVTLYIINNGDEISIPEAENIIYIKNKNLGGAGGFTRGLMEIKKRAAEAFCLFMDDDASCEIESIRRTFAFLTLSNTRHKMIAGAMLYAENPGVVYEAGALYPYRQLQMRPLKSNLNVTTPGGITEFDADSETPNYAAWWFCAFNVSSIQYYAFPFFIRGDDILFGLMHKHDIVTLNGIGSWQKNFKAKYNPWVEYLSTRAMLVPAFLYPTFVKRVSIAAYIAIKVILLCFVFRYGAAEAVLEAYKHVLSGPENWGKDPGAAMAKQRISAIIADAKNIKSVNGQYDLVGDSKLVEKVWHKLFRLLLLNGYLIPGFLLSNSSVVINDEEIHPTKQTFLKRDVVYFNEELGEYKLYVRDIRKALFIFSKTLFWVLLGVLKFNGISKKYRDNIDYMTSELFWKKHF</sequence>
<feature type="transmembrane region" description="Helical" evidence="1">
    <location>
        <begin position="400"/>
        <end position="419"/>
    </location>
</feature>
<feature type="domain" description="Glycosyltransferase 2-like" evidence="2">
    <location>
        <begin position="152"/>
        <end position="255"/>
    </location>
</feature>
<evidence type="ECO:0000259" key="3">
    <source>
        <dbReference type="Pfam" id="PF17994"/>
    </source>
</evidence>
<proteinExistence type="predicted"/>